<evidence type="ECO:0000313" key="2">
    <source>
        <dbReference type="Proteomes" id="UP000308652"/>
    </source>
</evidence>
<reference evidence="1 2" key="1">
    <citation type="journal article" date="2019" name="Nat. Ecol. Evol.">
        <title>Megaphylogeny resolves global patterns of mushroom evolution.</title>
        <authorList>
            <person name="Varga T."/>
            <person name="Krizsan K."/>
            <person name="Foldi C."/>
            <person name="Dima B."/>
            <person name="Sanchez-Garcia M."/>
            <person name="Sanchez-Ramirez S."/>
            <person name="Szollosi G.J."/>
            <person name="Szarkandi J.G."/>
            <person name="Papp V."/>
            <person name="Albert L."/>
            <person name="Andreopoulos W."/>
            <person name="Angelini C."/>
            <person name="Antonin V."/>
            <person name="Barry K.W."/>
            <person name="Bougher N.L."/>
            <person name="Buchanan P."/>
            <person name="Buyck B."/>
            <person name="Bense V."/>
            <person name="Catcheside P."/>
            <person name="Chovatia M."/>
            <person name="Cooper J."/>
            <person name="Damon W."/>
            <person name="Desjardin D."/>
            <person name="Finy P."/>
            <person name="Geml J."/>
            <person name="Haridas S."/>
            <person name="Hughes K."/>
            <person name="Justo A."/>
            <person name="Karasinski D."/>
            <person name="Kautmanova I."/>
            <person name="Kiss B."/>
            <person name="Kocsube S."/>
            <person name="Kotiranta H."/>
            <person name="LaButti K.M."/>
            <person name="Lechner B.E."/>
            <person name="Liimatainen K."/>
            <person name="Lipzen A."/>
            <person name="Lukacs Z."/>
            <person name="Mihaltcheva S."/>
            <person name="Morgado L.N."/>
            <person name="Niskanen T."/>
            <person name="Noordeloos M.E."/>
            <person name="Ohm R.A."/>
            <person name="Ortiz-Santana B."/>
            <person name="Ovrebo C."/>
            <person name="Racz N."/>
            <person name="Riley R."/>
            <person name="Savchenko A."/>
            <person name="Shiryaev A."/>
            <person name="Soop K."/>
            <person name="Spirin V."/>
            <person name="Szebenyi C."/>
            <person name="Tomsovsky M."/>
            <person name="Tulloss R.E."/>
            <person name="Uehling J."/>
            <person name="Grigoriev I.V."/>
            <person name="Vagvolgyi C."/>
            <person name="Papp T."/>
            <person name="Martin F.M."/>
            <person name="Miettinen O."/>
            <person name="Hibbett D.S."/>
            <person name="Nagy L.G."/>
        </authorList>
    </citation>
    <scope>NUCLEOTIDE SEQUENCE [LARGE SCALE GENOMIC DNA]</scope>
    <source>
        <strain evidence="1 2">CBS 166.37</strain>
    </source>
</reference>
<dbReference type="STRING" id="68775.A0A5C3M8G6"/>
<keyword evidence="2" id="KW-1185">Reference proteome</keyword>
<gene>
    <name evidence="1" type="ORF">BDQ12DRAFT_734164</name>
</gene>
<dbReference type="EMBL" id="ML213597">
    <property type="protein sequence ID" value="TFK40148.1"/>
    <property type="molecule type" value="Genomic_DNA"/>
</dbReference>
<organism evidence="1 2">
    <name type="scientific">Crucibulum laeve</name>
    <dbReference type="NCBI Taxonomy" id="68775"/>
    <lineage>
        <taxon>Eukaryota</taxon>
        <taxon>Fungi</taxon>
        <taxon>Dikarya</taxon>
        <taxon>Basidiomycota</taxon>
        <taxon>Agaricomycotina</taxon>
        <taxon>Agaricomycetes</taxon>
        <taxon>Agaricomycetidae</taxon>
        <taxon>Agaricales</taxon>
        <taxon>Agaricineae</taxon>
        <taxon>Nidulariaceae</taxon>
        <taxon>Crucibulum</taxon>
    </lineage>
</organism>
<dbReference type="Proteomes" id="UP000308652">
    <property type="component" value="Unassembled WGS sequence"/>
</dbReference>
<evidence type="ECO:0000313" key="1">
    <source>
        <dbReference type="EMBL" id="TFK40148.1"/>
    </source>
</evidence>
<accession>A0A5C3M8G6</accession>
<protein>
    <submittedName>
        <fullName evidence="1">Uncharacterized protein</fullName>
    </submittedName>
</protein>
<dbReference type="AlphaFoldDB" id="A0A5C3M8G6"/>
<name>A0A5C3M8G6_9AGAR</name>
<sequence length="1052" mass="118975">MLRWCQSTIRILDGRGSGRPSTIRFHTTAFARQTRDPRVLHIISASTTNKEFVGSACATLAPAETSVVAEQPKPAPARDSDVVTNLLQIQPLHSSQKHSMFRSSARSSQSTKKICLPDSRAVCPETEPLTILTTFLTPSNTPGRTHLQLTRDALFGHYIKVRDETHLHLLTATQLTALLSLMGTLSLASPKSTCIYHSDLVLYINEPSAATDNWAIVLEITREKERLGYALGNQDRYWAMRAWIAKAGDITEAEGISAGKAWRHAVAQATAQYLAIRQASANPEVHIPAVQHLCRIFDVYPNPDRSFAELFWKIVLKYGHKLPTTLQSHILDMLSNRLSKPAYRVADIRDPSMSSSNTGLNRPAIGTRQLSIAFGAAIFPCYNPMYPASFVTRWAMLQARQVFASSLPLCLRWTSLSLLAVYNMPHIPLRRGQATEVYPDTESTTLQWRTILVLASLERTVVDLISASGSVINVKGIIRPLWRAWKAGHQPNPVDIDRAVLAAFLRIASITLDGPLADGCYRYCMEHSLFVSRSDNTASMKKQALDLMVAYTQASIAYSGTRWMLIFENLRHAFVDIETRQAFIDAVLEHYARHDVKLAYAFYLFVKDLELVNSVSAVHAMSVSMAAARQWNALPDFLTDNRFSSHQREELLGSILRVFQIERSESVNPTLVSTLGQVLWELYSIQSPPVHLKYPIRYFFSIMIRVKPAKALDVIERIYQHTPSFFTTRLCLRLVQAFLRRRQFTLAVRMFHLLSSQGSPSKAKNDVHRKLILGLTAAGARKLASDVSRSRSHSGGRRSLRLAIARSVKFRHYAAPRALAIRIIPAFRSGKARGQDVIYAVTLLINARRALAARKLFERTFEGLDPKTRTTVGNIILHGPIRRFDQRNGRLVRHVLRTRDFLVKKYKFVPDRTTVNILLKALLKWRNIIQLANVKKLFDHMIRNGYPAQARWRREHGVPFGSPPSSSSEALNLSSLPSHISFHQHVRPMYKMFIKAFFLRRDVLAARKVVGILKEEEALAMMERQKRNQARRLGIIKKRRRLATSKDVNKKT</sequence>
<dbReference type="OrthoDB" id="2565179at2759"/>
<proteinExistence type="predicted"/>